<accession>A0A2N8KDR6</accession>
<dbReference type="AlphaFoldDB" id="A0A2N8KDR6"/>
<name>A0A2N8KDR6_9BURK</name>
<protein>
    <submittedName>
        <fullName evidence="1">Uncharacterized protein</fullName>
    </submittedName>
</protein>
<sequence length="120" mass="13649">MRNEPDLGFPYKVTVLTEHGNAAEMLLSFRRAKLPVMRNLLTRRFDEPSSIETTLVDFSFESGVEVSRDALWIGSKLVLWLSEIDPEEEGGSMLQILRKERFDALLREQDEKAKGAAGHL</sequence>
<keyword evidence="2" id="KW-1185">Reference proteome</keyword>
<organism evidence="1 2">
    <name type="scientific">Achromobacter pulmonis</name>
    <dbReference type="NCBI Taxonomy" id="1389932"/>
    <lineage>
        <taxon>Bacteria</taxon>
        <taxon>Pseudomonadati</taxon>
        <taxon>Pseudomonadota</taxon>
        <taxon>Betaproteobacteria</taxon>
        <taxon>Burkholderiales</taxon>
        <taxon>Alcaligenaceae</taxon>
        <taxon>Achromobacter</taxon>
    </lineage>
</organism>
<proteinExistence type="predicted"/>
<dbReference type="EMBL" id="POQS01000006">
    <property type="protein sequence ID" value="PND31582.1"/>
    <property type="molecule type" value="Genomic_DNA"/>
</dbReference>
<gene>
    <name evidence="1" type="ORF">C1I89_22365</name>
</gene>
<evidence type="ECO:0000313" key="2">
    <source>
        <dbReference type="Proteomes" id="UP000235994"/>
    </source>
</evidence>
<comment type="caution">
    <text evidence="1">The sequence shown here is derived from an EMBL/GenBank/DDBJ whole genome shotgun (WGS) entry which is preliminary data.</text>
</comment>
<evidence type="ECO:0000313" key="1">
    <source>
        <dbReference type="EMBL" id="PND31582.1"/>
    </source>
</evidence>
<dbReference type="Proteomes" id="UP000235994">
    <property type="component" value="Unassembled WGS sequence"/>
</dbReference>
<reference evidence="1 2" key="1">
    <citation type="submission" date="2018-01" db="EMBL/GenBank/DDBJ databases">
        <title>The draft genome of an aniline degradation strain ANB-1.</title>
        <authorList>
            <person name="Zhang L."/>
            <person name="Jiang J."/>
        </authorList>
    </citation>
    <scope>NUCLEOTIDE SEQUENCE [LARGE SCALE GENOMIC DNA]</scope>
    <source>
        <strain evidence="1 2">ANB-1</strain>
    </source>
</reference>